<sequence>MGGITASSSPSATGEESGAYSSLSASTMEPRISSSLGNSARTLSRHSPAVLPGGTSSDDSATPVRSRARAKKRTFTLTAGASGSAAGFSSAGAAASLGSCAMAGGKEAARRLEVFLLLRSTWPSESWRPNLSEVRKRK</sequence>
<reference evidence="2" key="1">
    <citation type="submission" date="2014-09" db="EMBL/GenBank/DDBJ databases">
        <authorList>
            <person name="Magalhaes I.L.F."/>
            <person name="Oliveira U."/>
            <person name="Santos F.R."/>
            <person name="Vidigal T.H.D.A."/>
            <person name="Brescovit A.D."/>
            <person name="Santos A.J."/>
        </authorList>
    </citation>
    <scope>NUCLEOTIDE SEQUENCE</scope>
    <source>
        <tissue evidence="2">Shoot tissue taken approximately 20 cm above the soil surface</tissue>
    </source>
</reference>
<proteinExistence type="predicted"/>
<organism evidence="2">
    <name type="scientific">Arundo donax</name>
    <name type="common">Giant reed</name>
    <name type="synonym">Donax arundinaceus</name>
    <dbReference type="NCBI Taxonomy" id="35708"/>
    <lineage>
        <taxon>Eukaryota</taxon>
        <taxon>Viridiplantae</taxon>
        <taxon>Streptophyta</taxon>
        <taxon>Embryophyta</taxon>
        <taxon>Tracheophyta</taxon>
        <taxon>Spermatophyta</taxon>
        <taxon>Magnoliopsida</taxon>
        <taxon>Liliopsida</taxon>
        <taxon>Poales</taxon>
        <taxon>Poaceae</taxon>
        <taxon>PACMAD clade</taxon>
        <taxon>Arundinoideae</taxon>
        <taxon>Arundineae</taxon>
        <taxon>Arundo</taxon>
    </lineage>
</organism>
<protein>
    <submittedName>
        <fullName evidence="2">Uncharacterized protein</fullName>
    </submittedName>
</protein>
<accession>A0A0A9GBG6</accession>
<feature type="region of interest" description="Disordered" evidence="1">
    <location>
        <begin position="1"/>
        <end position="87"/>
    </location>
</feature>
<dbReference type="EMBL" id="GBRH01177107">
    <property type="protein sequence ID" value="JAE20789.1"/>
    <property type="molecule type" value="Transcribed_RNA"/>
</dbReference>
<dbReference type="AlphaFoldDB" id="A0A0A9GBG6"/>
<reference evidence="2" key="2">
    <citation type="journal article" date="2015" name="Data Brief">
        <title>Shoot transcriptome of the giant reed, Arundo donax.</title>
        <authorList>
            <person name="Barrero R.A."/>
            <person name="Guerrero F.D."/>
            <person name="Moolhuijzen P."/>
            <person name="Goolsby J.A."/>
            <person name="Tidwell J."/>
            <person name="Bellgard S.E."/>
            <person name="Bellgard M.I."/>
        </authorList>
    </citation>
    <scope>NUCLEOTIDE SEQUENCE</scope>
    <source>
        <tissue evidence="2">Shoot tissue taken approximately 20 cm above the soil surface</tissue>
    </source>
</reference>
<name>A0A0A9GBG6_ARUDO</name>
<evidence type="ECO:0000313" key="2">
    <source>
        <dbReference type="EMBL" id="JAE20789.1"/>
    </source>
</evidence>
<feature type="compositionally biased region" description="Polar residues" evidence="1">
    <location>
        <begin position="1"/>
        <end position="42"/>
    </location>
</feature>
<evidence type="ECO:0000256" key="1">
    <source>
        <dbReference type="SAM" id="MobiDB-lite"/>
    </source>
</evidence>